<feature type="compositionally biased region" description="Pro residues" evidence="1">
    <location>
        <begin position="66"/>
        <end position="82"/>
    </location>
</feature>
<feature type="compositionally biased region" description="Low complexity" evidence="1">
    <location>
        <begin position="30"/>
        <end position="65"/>
    </location>
</feature>
<reference evidence="3" key="1">
    <citation type="submission" date="2022-02" db="EMBL/GenBank/DDBJ databases">
        <authorList>
            <person name="Lee M."/>
            <person name="Kim S.-J."/>
            <person name="Jung M.-Y."/>
        </authorList>
    </citation>
    <scope>NUCLEOTIDE SEQUENCE</scope>
    <source>
        <strain evidence="3">JHP9</strain>
    </source>
</reference>
<feature type="region of interest" description="Disordered" evidence="1">
    <location>
        <begin position="211"/>
        <end position="233"/>
    </location>
</feature>
<evidence type="ECO:0008006" key="5">
    <source>
        <dbReference type="Google" id="ProtNLM"/>
    </source>
</evidence>
<evidence type="ECO:0000256" key="1">
    <source>
        <dbReference type="SAM" id="MobiDB-lite"/>
    </source>
</evidence>
<keyword evidence="2" id="KW-0472">Membrane</keyword>
<evidence type="ECO:0000256" key="2">
    <source>
        <dbReference type="SAM" id="Phobius"/>
    </source>
</evidence>
<organism evidence="3 4">
    <name type="scientific">Brachybacterium equifaecis</name>
    <dbReference type="NCBI Taxonomy" id="2910770"/>
    <lineage>
        <taxon>Bacteria</taxon>
        <taxon>Bacillati</taxon>
        <taxon>Actinomycetota</taxon>
        <taxon>Actinomycetes</taxon>
        <taxon>Micrococcales</taxon>
        <taxon>Dermabacteraceae</taxon>
        <taxon>Brachybacterium</taxon>
    </lineage>
</organism>
<feature type="transmembrane region" description="Helical" evidence="2">
    <location>
        <begin position="167"/>
        <end position="192"/>
    </location>
</feature>
<dbReference type="EMBL" id="JAKNCJ010000002">
    <property type="protein sequence ID" value="MCL6423048.1"/>
    <property type="molecule type" value="Genomic_DNA"/>
</dbReference>
<sequence>MPDLTPQDEPPTEALDPADVAREAVGSKPAAEARAAGEAGETFELEPATEAIAPEPAAEAMAPKPASRPRPALPPLNVPPGPASAEADAWGAGYREPGQPRAASLGQGTSTAAQPVAASGAPAARVAPPAAMPVAHPAPAASAHGYAQPVAPAPLPSAPSRNRRGRALWWGLGGCAALVLLLVGALAAATWLPSRDPAPAASASASAAAGSSAASSGSPSATSSASAGSSPSAAASPAPKGAVALGALVSPSGNIHCRLDPDAATCAVGVREYAAPGLRDCDGAAFVIAVSDGEAAPACGSTVEAPSAAELPYGSSAVNGEMACTSAADGMTCWSTRTGHGFTVSKTEYSTF</sequence>
<evidence type="ECO:0000313" key="4">
    <source>
        <dbReference type="Proteomes" id="UP001203761"/>
    </source>
</evidence>
<keyword evidence="2" id="KW-1133">Transmembrane helix</keyword>
<protein>
    <recommendedName>
        <fullName evidence="5">Serine/threonine protein kinase</fullName>
    </recommendedName>
</protein>
<dbReference type="Proteomes" id="UP001203761">
    <property type="component" value="Unassembled WGS sequence"/>
</dbReference>
<comment type="caution">
    <text evidence="3">The sequence shown here is derived from an EMBL/GenBank/DDBJ whole genome shotgun (WGS) entry which is preliminary data.</text>
</comment>
<feature type="region of interest" description="Disordered" evidence="1">
    <location>
        <begin position="24"/>
        <end position="120"/>
    </location>
</feature>
<dbReference type="RefSeq" id="WP_249737144.1">
    <property type="nucleotide sequence ID" value="NZ_JAKNCJ010000002.1"/>
</dbReference>
<name>A0ABT0R0T0_9MICO</name>
<gene>
    <name evidence="3" type="ORF">Bequi_06535</name>
</gene>
<evidence type="ECO:0000313" key="3">
    <source>
        <dbReference type="EMBL" id="MCL6423048.1"/>
    </source>
</evidence>
<keyword evidence="4" id="KW-1185">Reference proteome</keyword>
<keyword evidence="2" id="KW-0812">Transmembrane</keyword>
<accession>A0ABT0R0T0</accession>
<proteinExistence type="predicted"/>